<proteinExistence type="inferred from homology"/>
<feature type="binding site" evidence="8">
    <location>
        <position position="75"/>
    </location>
    <ligand>
        <name>Zn(2+)</name>
        <dbReference type="ChEBI" id="CHEBI:29105"/>
        <note>catalytic</note>
    </ligand>
</feature>
<evidence type="ECO:0000256" key="5">
    <source>
        <dbReference type="ARBA" id="ARBA00022989"/>
    </source>
</evidence>
<evidence type="ECO:0000313" key="10">
    <source>
        <dbReference type="EMBL" id="KAF5385401.1"/>
    </source>
</evidence>
<name>A0A8H5M9D7_9AGAR</name>
<evidence type="ECO:0000256" key="3">
    <source>
        <dbReference type="ARBA" id="ARBA00022692"/>
    </source>
</evidence>
<dbReference type="GO" id="GO:0046514">
    <property type="term" value="P:ceramide catabolic process"/>
    <property type="evidence" value="ECO:0007669"/>
    <property type="project" value="TreeGrafter"/>
</dbReference>
<evidence type="ECO:0008006" key="12">
    <source>
        <dbReference type="Google" id="ProtNLM"/>
    </source>
</evidence>
<feature type="transmembrane region" description="Helical" evidence="9">
    <location>
        <begin position="225"/>
        <end position="244"/>
    </location>
</feature>
<keyword evidence="8" id="KW-0862">Zinc</keyword>
<dbReference type="GO" id="GO:0046872">
    <property type="term" value="F:metal ion binding"/>
    <property type="evidence" value="ECO:0007669"/>
    <property type="project" value="UniProtKB-KW"/>
</dbReference>
<dbReference type="PANTHER" id="PTHR46187:SF3">
    <property type="entry name" value="ALKALINE CERAMIDASE 3"/>
    <property type="match status" value="1"/>
</dbReference>
<keyword evidence="3 9" id="KW-0812">Transmembrane</keyword>
<feature type="transmembrane region" description="Helical" evidence="9">
    <location>
        <begin position="140"/>
        <end position="161"/>
    </location>
</feature>
<comment type="caution">
    <text evidence="10">The sequence shown here is derived from an EMBL/GenBank/DDBJ whole genome shotgun (WGS) entry which is preliminary data.</text>
</comment>
<evidence type="ECO:0000256" key="9">
    <source>
        <dbReference type="SAM" id="Phobius"/>
    </source>
</evidence>
<dbReference type="GO" id="GO:0046513">
    <property type="term" value="P:ceramide biosynthetic process"/>
    <property type="evidence" value="ECO:0007669"/>
    <property type="project" value="TreeGrafter"/>
</dbReference>
<organism evidence="10 11">
    <name type="scientific">Tricholomella constricta</name>
    <dbReference type="NCBI Taxonomy" id="117010"/>
    <lineage>
        <taxon>Eukaryota</taxon>
        <taxon>Fungi</taxon>
        <taxon>Dikarya</taxon>
        <taxon>Basidiomycota</taxon>
        <taxon>Agaricomycotina</taxon>
        <taxon>Agaricomycetes</taxon>
        <taxon>Agaricomycetidae</taxon>
        <taxon>Agaricales</taxon>
        <taxon>Tricholomatineae</taxon>
        <taxon>Lyophyllaceae</taxon>
        <taxon>Tricholomella</taxon>
    </lineage>
</organism>
<evidence type="ECO:0000256" key="8">
    <source>
        <dbReference type="PIRSR" id="PIRSR608901-2"/>
    </source>
</evidence>
<protein>
    <recommendedName>
        <fullName evidence="12">Alkaline phytoceramidase</fullName>
    </recommendedName>
</protein>
<feature type="transmembrane region" description="Helical" evidence="9">
    <location>
        <begin position="181"/>
        <end position="198"/>
    </location>
</feature>
<keyword evidence="11" id="KW-1185">Reference proteome</keyword>
<dbReference type="EMBL" id="JAACJP010000004">
    <property type="protein sequence ID" value="KAF5385401.1"/>
    <property type="molecule type" value="Genomic_DNA"/>
</dbReference>
<comment type="cofactor">
    <cofactor evidence="8">
        <name>Zn(2+)</name>
        <dbReference type="ChEBI" id="CHEBI:29105"/>
    </cofactor>
</comment>
<evidence type="ECO:0000256" key="7">
    <source>
        <dbReference type="PIRSR" id="PIRSR608901-1"/>
    </source>
</evidence>
<dbReference type="GO" id="GO:0016811">
    <property type="term" value="F:hydrolase activity, acting on carbon-nitrogen (but not peptide) bonds, in linear amides"/>
    <property type="evidence" value="ECO:0007669"/>
    <property type="project" value="InterPro"/>
</dbReference>
<evidence type="ECO:0000256" key="1">
    <source>
        <dbReference type="ARBA" id="ARBA00004141"/>
    </source>
</evidence>
<keyword evidence="6 9" id="KW-0472">Membrane</keyword>
<evidence type="ECO:0000256" key="2">
    <source>
        <dbReference type="ARBA" id="ARBA00009780"/>
    </source>
</evidence>
<evidence type="ECO:0000313" key="11">
    <source>
        <dbReference type="Proteomes" id="UP000565441"/>
    </source>
</evidence>
<comment type="subcellular location">
    <subcellularLocation>
        <location evidence="1">Membrane</location>
        <topology evidence="1">Multi-pass membrane protein</topology>
    </subcellularLocation>
</comment>
<keyword evidence="7" id="KW-0106">Calcium</keyword>
<keyword evidence="4" id="KW-0378">Hydrolase</keyword>
<feature type="transmembrane region" description="Helical" evidence="9">
    <location>
        <begin position="61"/>
        <end position="82"/>
    </location>
</feature>
<dbReference type="Proteomes" id="UP000565441">
    <property type="component" value="Unassembled WGS sequence"/>
</dbReference>
<dbReference type="AlphaFoldDB" id="A0A8H5M9D7"/>
<feature type="binding site" evidence="8">
    <location>
        <position position="224"/>
    </location>
    <ligand>
        <name>Zn(2+)</name>
        <dbReference type="ChEBI" id="CHEBI:29105"/>
        <note>catalytic</note>
    </ligand>
</feature>
<dbReference type="InterPro" id="IPR008901">
    <property type="entry name" value="ACER"/>
</dbReference>
<dbReference type="PANTHER" id="PTHR46187">
    <property type="entry name" value="ALKALINE CERAMIDASE 3"/>
    <property type="match status" value="1"/>
</dbReference>
<evidence type="ECO:0000256" key="6">
    <source>
        <dbReference type="ARBA" id="ARBA00023136"/>
    </source>
</evidence>
<sequence>MAQVRILWPSNRHFGLANYQFSYYIAEMANSFSNVFTIALAVCGGLAAARQSLPSRYVAGYAGIALVGIGSFAFHATLLFQAQLADELPMIYVGSMGLWFLFDDQPGFGVKTARTKLLITLLVIFDVLFTWSYMVYRNPVYHQVVFATIVLTSAARVTYLLKWSERTLDIPDKTKATIGKLFSRGAAMFAFGFLIWNLDNIFCDTLTHWKVSIGWPRAFLLEGHSWWHILTGAGTYYMFIGIQYM</sequence>
<feature type="binding site" evidence="7">
    <location>
        <position position="27"/>
    </location>
    <ligand>
        <name>Ca(2+)</name>
        <dbReference type="ChEBI" id="CHEBI:29108"/>
    </ligand>
</feature>
<dbReference type="OrthoDB" id="187171at2759"/>
<evidence type="ECO:0000256" key="4">
    <source>
        <dbReference type="ARBA" id="ARBA00022801"/>
    </source>
</evidence>
<feature type="transmembrane region" description="Helical" evidence="9">
    <location>
        <begin position="31"/>
        <end position="49"/>
    </location>
</feature>
<feature type="transmembrane region" description="Helical" evidence="9">
    <location>
        <begin position="117"/>
        <end position="134"/>
    </location>
</feature>
<dbReference type="GO" id="GO:0005789">
    <property type="term" value="C:endoplasmic reticulum membrane"/>
    <property type="evidence" value="ECO:0007669"/>
    <property type="project" value="TreeGrafter"/>
</dbReference>
<gene>
    <name evidence="10" type="ORF">D9615_001244</name>
</gene>
<reference evidence="10 11" key="1">
    <citation type="journal article" date="2020" name="ISME J.">
        <title>Uncovering the hidden diversity of litter-decomposition mechanisms in mushroom-forming fungi.</title>
        <authorList>
            <person name="Floudas D."/>
            <person name="Bentzer J."/>
            <person name="Ahren D."/>
            <person name="Johansson T."/>
            <person name="Persson P."/>
            <person name="Tunlid A."/>
        </authorList>
    </citation>
    <scope>NUCLEOTIDE SEQUENCE [LARGE SCALE GENOMIC DNA]</scope>
    <source>
        <strain evidence="10 11">CBS 661.87</strain>
    </source>
</reference>
<feature type="binding site" evidence="7">
    <location>
        <position position="18"/>
    </location>
    <ligand>
        <name>Ca(2+)</name>
        <dbReference type="ChEBI" id="CHEBI:29108"/>
    </ligand>
</feature>
<comment type="similarity">
    <text evidence="2">Belongs to the alkaline ceramidase family.</text>
</comment>
<dbReference type="Pfam" id="PF05875">
    <property type="entry name" value="Ceramidase"/>
    <property type="match status" value="1"/>
</dbReference>
<accession>A0A8H5M9D7</accession>
<keyword evidence="5 9" id="KW-1133">Transmembrane helix</keyword>
<keyword evidence="7" id="KW-0479">Metal-binding</keyword>
<feature type="binding site" evidence="8">
    <location>
        <position position="228"/>
    </location>
    <ligand>
        <name>Zn(2+)</name>
        <dbReference type="ChEBI" id="CHEBI:29105"/>
        <note>catalytic</note>
    </ligand>
</feature>